<dbReference type="SUPFAM" id="SSF53098">
    <property type="entry name" value="Ribonuclease H-like"/>
    <property type="match status" value="1"/>
</dbReference>
<protein>
    <recommendedName>
        <fullName evidence="3">Zinc finger MYM-type protein 1</fullName>
    </recommendedName>
</protein>
<evidence type="ECO:0000313" key="2">
    <source>
        <dbReference type="Proteomes" id="UP001159363"/>
    </source>
</evidence>
<dbReference type="EMBL" id="JARBHB010000002">
    <property type="protein sequence ID" value="KAJ8894568.1"/>
    <property type="molecule type" value="Genomic_DNA"/>
</dbReference>
<reference evidence="1 2" key="1">
    <citation type="submission" date="2023-02" db="EMBL/GenBank/DDBJ databases">
        <title>LHISI_Scaffold_Assembly.</title>
        <authorList>
            <person name="Stuart O.P."/>
            <person name="Cleave R."/>
            <person name="Magrath M.J.L."/>
            <person name="Mikheyev A.S."/>
        </authorList>
    </citation>
    <scope>NUCLEOTIDE SEQUENCE [LARGE SCALE GENOMIC DNA]</scope>
    <source>
        <strain evidence="1">Daus_M_001</strain>
        <tissue evidence="1">Leg muscle</tissue>
    </source>
</reference>
<keyword evidence="2" id="KW-1185">Reference proteome</keyword>
<sequence length="354" mass="40196">MFYIYHKPYRNEIIEMMGDLVRKTIIADVIQAKYYTIMFDCALDVSYNEQMRVSVKSKKEFINLLEVIGKTGDYLTQTITKKLGKDGLEIRNCCGQSYDNGLNMAGVYKGLQARILESNPPVMYVPCIAHSLNLVRIHASSVSAETSNAFGLWSSPKTLQVFFAFSTQRWEIMKIQTKTNLKGTSQTRWSTKSEAVQALTKNIHGALNELTEGQLQPETTSKTGSLLRALLDFQFISYLVACPELLKEINIVNKEVHKGDIILSRSIEILKGLTNTMQRLRDTPREWLKTAKRPGGSFPNICVALRIYITLPTTYAGCEQSFKRLTNLPIMSIERDEANLINYKHAIDLFAERK</sequence>
<evidence type="ECO:0000313" key="1">
    <source>
        <dbReference type="EMBL" id="KAJ8894568.1"/>
    </source>
</evidence>
<proteinExistence type="predicted"/>
<organism evidence="1 2">
    <name type="scientific">Dryococelus australis</name>
    <dbReference type="NCBI Taxonomy" id="614101"/>
    <lineage>
        <taxon>Eukaryota</taxon>
        <taxon>Metazoa</taxon>
        <taxon>Ecdysozoa</taxon>
        <taxon>Arthropoda</taxon>
        <taxon>Hexapoda</taxon>
        <taxon>Insecta</taxon>
        <taxon>Pterygota</taxon>
        <taxon>Neoptera</taxon>
        <taxon>Polyneoptera</taxon>
        <taxon>Phasmatodea</taxon>
        <taxon>Verophasmatodea</taxon>
        <taxon>Anareolatae</taxon>
        <taxon>Phasmatidae</taxon>
        <taxon>Eurycanthinae</taxon>
        <taxon>Dryococelus</taxon>
    </lineage>
</organism>
<dbReference type="InterPro" id="IPR012337">
    <property type="entry name" value="RNaseH-like_sf"/>
</dbReference>
<gene>
    <name evidence="1" type="ORF">PR048_007231</name>
</gene>
<comment type="caution">
    <text evidence="1">The sequence shown here is derived from an EMBL/GenBank/DDBJ whole genome shotgun (WGS) entry which is preliminary data.</text>
</comment>
<dbReference type="Proteomes" id="UP001159363">
    <property type="component" value="Chromosome 2"/>
</dbReference>
<name>A0ABQ9ID32_9NEOP</name>
<feature type="non-terminal residue" evidence="1">
    <location>
        <position position="354"/>
    </location>
</feature>
<evidence type="ECO:0008006" key="3">
    <source>
        <dbReference type="Google" id="ProtNLM"/>
    </source>
</evidence>
<accession>A0ABQ9ID32</accession>
<dbReference type="PANTHER" id="PTHR45749">
    <property type="match status" value="1"/>
</dbReference>
<dbReference type="PANTHER" id="PTHR45749:SF21">
    <property type="entry name" value="DUF4371 DOMAIN-CONTAINING PROTEIN"/>
    <property type="match status" value="1"/>
</dbReference>